<feature type="region of interest" description="Disordered" evidence="1">
    <location>
        <begin position="1"/>
        <end position="53"/>
    </location>
</feature>
<feature type="compositionally biased region" description="Low complexity" evidence="1">
    <location>
        <begin position="182"/>
        <end position="195"/>
    </location>
</feature>
<proteinExistence type="predicted"/>
<dbReference type="Proteomes" id="UP000784294">
    <property type="component" value="Unassembled WGS sequence"/>
</dbReference>
<sequence>SLLPSPSPFSPSSLPHASHPHSPSSAPASDTPAPIQPAHGLLPNDEPQQPMLGSMLHWGMLPQSSHSSGLLLATSNAPNVSHAMETAASRHQVIQFQQPLLPLQLALEVQAQNQPHLQLQHHPPTQPEQLRGQQQQRRKLPQQQTGLHPDQMHHLFKDFQLNLLASKTQKPPFHLQHQLEQLLRQQQQQQQQQQPHHPHHPHHQHHQHHHQQQPPDQPLNPKDTSPASHLSTASLVQILGRGKKGLFPWTTGNYNPAYLSAIPLPTSTDGQQMPQLPTSLDKPHWPGKPVDKP</sequence>
<feature type="region of interest" description="Disordered" evidence="1">
    <location>
        <begin position="182"/>
        <end position="228"/>
    </location>
</feature>
<feature type="compositionally biased region" description="Basic and acidic residues" evidence="1">
    <location>
        <begin position="281"/>
        <end position="293"/>
    </location>
</feature>
<gene>
    <name evidence="2" type="ORF">PXEA_LOCUS12938</name>
</gene>
<keyword evidence="3" id="KW-1185">Reference proteome</keyword>
<feature type="region of interest" description="Disordered" evidence="1">
    <location>
        <begin position="114"/>
        <end position="146"/>
    </location>
</feature>
<feature type="compositionally biased region" description="Basic residues" evidence="1">
    <location>
        <begin position="196"/>
        <end position="211"/>
    </location>
</feature>
<feature type="region of interest" description="Disordered" evidence="1">
    <location>
        <begin position="265"/>
        <end position="293"/>
    </location>
</feature>
<dbReference type="EMBL" id="CAAALY010041834">
    <property type="protein sequence ID" value="VEL19498.1"/>
    <property type="molecule type" value="Genomic_DNA"/>
</dbReference>
<feature type="non-terminal residue" evidence="2">
    <location>
        <position position="1"/>
    </location>
</feature>
<dbReference type="AlphaFoldDB" id="A0A3S5AB50"/>
<accession>A0A3S5AB50</accession>
<evidence type="ECO:0000313" key="3">
    <source>
        <dbReference type="Proteomes" id="UP000784294"/>
    </source>
</evidence>
<feature type="compositionally biased region" description="Polar residues" evidence="1">
    <location>
        <begin position="265"/>
        <end position="278"/>
    </location>
</feature>
<name>A0A3S5AB50_9PLAT</name>
<reference evidence="2" key="1">
    <citation type="submission" date="2018-11" db="EMBL/GenBank/DDBJ databases">
        <authorList>
            <consortium name="Pathogen Informatics"/>
        </authorList>
    </citation>
    <scope>NUCLEOTIDE SEQUENCE</scope>
</reference>
<comment type="caution">
    <text evidence="2">The sequence shown here is derived from an EMBL/GenBank/DDBJ whole genome shotgun (WGS) entry which is preliminary data.</text>
</comment>
<evidence type="ECO:0000256" key="1">
    <source>
        <dbReference type="SAM" id="MobiDB-lite"/>
    </source>
</evidence>
<protein>
    <submittedName>
        <fullName evidence="2">Uncharacterized protein</fullName>
    </submittedName>
</protein>
<evidence type="ECO:0000313" key="2">
    <source>
        <dbReference type="EMBL" id="VEL19498.1"/>
    </source>
</evidence>
<organism evidence="2 3">
    <name type="scientific">Protopolystoma xenopodis</name>
    <dbReference type="NCBI Taxonomy" id="117903"/>
    <lineage>
        <taxon>Eukaryota</taxon>
        <taxon>Metazoa</taxon>
        <taxon>Spiralia</taxon>
        <taxon>Lophotrochozoa</taxon>
        <taxon>Platyhelminthes</taxon>
        <taxon>Monogenea</taxon>
        <taxon>Polyopisthocotylea</taxon>
        <taxon>Polystomatidea</taxon>
        <taxon>Polystomatidae</taxon>
        <taxon>Protopolystoma</taxon>
    </lineage>
</organism>
<feature type="compositionally biased region" description="Low complexity" evidence="1">
    <location>
        <begin position="10"/>
        <end position="29"/>
    </location>
</feature>